<dbReference type="GO" id="GO:0015288">
    <property type="term" value="F:porin activity"/>
    <property type="evidence" value="ECO:0007669"/>
    <property type="project" value="TreeGrafter"/>
</dbReference>
<reference evidence="8" key="2">
    <citation type="submission" date="2023-04" db="EMBL/GenBank/DDBJ databases">
        <title>Paracnuella aquatica gen. nov., sp. nov., a member of the family Chitinophagaceae isolated from a hot spring.</title>
        <authorList>
            <person name="Wang C."/>
        </authorList>
    </citation>
    <scope>NUCLEOTIDE SEQUENCE</scope>
    <source>
        <strain evidence="8">LB-8</strain>
    </source>
</reference>
<evidence type="ECO:0000313" key="9">
    <source>
        <dbReference type="Proteomes" id="UP001155483"/>
    </source>
</evidence>
<dbReference type="Proteomes" id="UP001155483">
    <property type="component" value="Unassembled WGS sequence"/>
</dbReference>
<keyword evidence="3" id="KW-0813">Transport</keyword>
<dbReference type="PANTHER" id="PTHR30026:SF20">
    <property type="entry name" value="OUTER MEMBRANE PROTEIN TOLC"/>
    <property type="match status" value="1"/>
</dbReference>
<evidence type="ECO:0000256" key="1">
    <source>
        <dbReference type="ARBA" id="ARBA00004442"/>
    </source>
</evidence>
<dbReference type="PANTHER" id="PTHR30026">
    <property type="entry name" value="OUTER MEMBRANE PROTEIN TOLC"/>
    <property type="match status" value="1"/>
</dbReference>
<dbReference type="GO" id="GO:1990281">
    <property type="term" value="C:efflux pump complex"/>
    <property type="evidence" value="ECO:0007669"/>
    <property type="project" value="TreeGrafter"/>
</dbReference>
<accession>A0A9X3BI52</accession>
<evidence type="ECO:0000256" key="5">
    <source>
        <dbReference type="ARBA" id="ARBA00022692"/>
    </source>
</evidence>
<keyword evidence="6" id="KW-0472">Membrane</keyword>
<evidence type="ECO:0000313" key="8">
    <source>
        <dbReference type="EMBL" id="MCU7549698.1"/>
    </source>
</evidence>
<sequence length="463" mass="52242">MHKKNWFYFFLFLLVGIRSNSQTLSLKDAVQMALKNYGTVKAKANYLNASRASVKATSLEYLPNLNVAAQQAYGTANGQFGPLFASGGLNASSSGPAFPKQNWNAAFGALYLANINWDFFTFGRVQQKIKVAEAQVLRETNDLEQEKFQHQVRVASAYLNLLAAQRLKLSQQKNLDRANALKTVVVVRTKNGLNPGVDSSQANAEVSNAKIALTNAIDYEMEQTSQLVQLMGIPYQEFLLDTLFINRIPASLYDSTPLNEEEHPVLKFYQSRIQVSRQQEKYYDRYKYPVLSLIGVAQSRGSGFHNNYSEPYPNAFTHNYWSGIQPDRSNYLIGMGVTWNLTNIKRTRQQVTVQEWTSKGLQDEYEVINQQIKVQLALADQKMKNAIANYHEAPVQLKAASDAYLQKTVLYRNGLSNIVDVTQALYTLNRAETDRDISNNNVWQALLLKAAASGDFSLFMNEF</sequence>
<dbReference type="InterPro" id="IPR051906">
    <property type="entry name" value="TolC-like"/>
</dbReference>
<dbReference type="SUPFAM" id="SSF56954">
    <property type="entry name" value="Outer membrane efflux proteins (OEP)"/>
    <property type="match status" value="1"/>
</dbReference>
<proteinExistence type="inferred from homology"/>
<reference evidence="8" key="1">
    <citation type="submission" date="2022-09" db="EMBL/GenBank/DDBJ databases">
        <authorList>
            <person name="Yuan C."/>
            <person name="Ke Z."/>
        </authorList>
    </citation>
    <scope>NUCLEOTIDE SEQUENCE</scope>
    <source>
        <strain evidence="8">LB-8</strain>
    </source>
</reference>
<dbReference type="InterPro" id="IPR003423">
    <property type="entry name" value="OMP_efflux"/>
</dbReference>
<dbReference type="Pfam" id="PF02321">
    <property type="entry name" value="OEP"/>
    <property type="match status" value="1"/>
</dbReference>
<comment type="subcellular location">
    <subcellularLocation>
        <location evidence="1">Cell outer membrane</location>
    </subcellularLocation>
</comment>
<dbReference type="GO" id="GO:0009279">
    <property type="term" value="C:cell outer membrane"/>
    <property type="evidence" value="ECO:0007669"/>
    <property type="project" value="UniProtKB-SubCell"/>
</dbReference>
<evidence type="ECO:0000256" key="3">
    <source>
        <dbReference type="ARBA" id="ARBA00022448"/>
    </source>
</evidence>
<keyword evidence="4" id="KW-1134">Transmembrane beta strand</keyword>
<evidence type="ECO:0000256" key="2">
    <source>
        <dbReference type="ARBA" id="ARBA00007613"/>
    </source>
</evidence>
<comment type="caution">
    <text evidence="8">The sequence shown here is derived from an EMBL/GenBank/DDBJ whole genome shotgun (WGS) entry which is preliminary data.</text>
</comment>
<dbReference type="Gene3D" id="1.20.1600.10">
    <property type="entry name" value="Outer membrane efflux proteins (OEP)"/>
    <property type="match status" value="1"/>
</dbReference>
<organism evidence="8 9">
    <name type="scientific">Paraflavisolibacter caeni</name>
    <dbReference type="NCBI Taxonomy" id="2982496"/>
    <lineage>
        <taxon>Bacteria</taxon>
        <taxon>Pseudomonadati</taxon>
        <taxon>Bacteroidota</taxon>
        <taxon>Chitinophagia</taxon>
        <taxon>Chitinophagales</taxon>
        <taxon>Chitinophagaceae</taxon>
        <taxon>Paraflavisolibacter</taxon>
    </lineage>
</organism>
<comment type="similarity">
    <text evidence="2">Belongs to the outer membrane factor (OMF) (TC 1.B.17) family.</text>
</comment>
<evidence type="ECO:0000256" key="6">
    <source>
        <dbReference type="ARBA" id="ARBA00023136"/>
    </source>
</evidence>
<keyword evidence="9" id="KW-1185">Reference proteome</keyword>
<dbReference type="RefSeq" id="WP_279297138.1">
    <property type="nucleotide sequence ID" value="NZ_JAOTIF010000007.1"/>
</dbReference>
<keyword evidence="7" id="KW-0998">Cell outer membrane</keyword>
<dbReference type="GO" id="GO:0015562">
    <property type="term" value="F:efflux transmembrane transporter activity"/>
    <property type="evidence" value="ECO:0007669"/>
    <property type="project" value="InterPro"/>
</dbReference>
<evidence type="ECO:0000256" key="4">
    <source>
        <dbReference type="ARBA" id="ARBA00022452"/>
    </source>
</evidence>
<evidence type="ECO:0000256" key="7">
    <source>
        <dbReference type="ARBA" id="ARBA00023237"/>
    </source>
</evidence>
<name>A0A9X3BI52_9BACT</name>
<keyword evidence="5" id="KW-0812">Transmembrane</keyword>
<dbReference type="EMBL" id="JAOTIF010000007">
    <property type="protein sequence ID" value="MCU7549698.1"/>
    <property type="molecule type" value="Genomic_DNA"/>
</dbReference>
<dbReference type="AlphaFoldDB" id="A0A9X3BI52"/>
<protein>
    <submittedName>
        <fullName evidence="8">TolC family protein</fullName>
    </submittedName>
</protein>
<gene>
    <name evidence="8" type="ORF">OCK74_11270</name>
</gene>